<feature type="transmembrane region" description="Helical" evidence="1">
    <location>
        <begin position="16"/>
        <end position="37"/>
    </location>
</feature>
<evidence type="ECO:0000313" key="3">
    <source>
        <dbReference type="Proteomes" id="UP000238916"/>
    </source>
</evidence>
<keyword evidence="1" id="KW-0812">Transmembrane</keyword>
<name>A0A2U3LL85_9FIRM</name>
<reference evidence="3" key="1">
    <citation type="submission" date="2018-02" db="EMBL/GenBank/DDBJ databases">
        <authorList>
            <person name="Hausmann B."/>
        </authorList>
    </citation>
    <scope>NUCLEOTIDE SEQUENCE [LARGE SCALE GENOMIC DNA]</scope>
    <source>
        <strain evidence="3">Peat soil MAG SbF1</strain>
    </source>
</reference>
<dbReference type="EMBL" id="OMOF01000554">
    <property type="protein sequence ID" value="SPF52648.1"/>
    <property type="molecule type" value="Genomic_DNA"/>
</dbReference>
<sequence>MPIAENGLNTRPKLTFLPITVPVRVLMVVGVFMILIIHFSHLESIFLEIQPTQQIT</sequence>
<dbReference type="Proteomes" id="UP000238916">
    <property type="component" value="Unassembled WGS sequence"/>
</dbReference>
<organism evidence="2 3">
    <name type="scientific">Candidatus Desulfosporosinus infrequens</name>
    <dbReference type="NCBI Taxonomy" id="2043169"/>
    <lineage>
        <taxon>Bacteria</taxon>
        <taxon>Bacillati</taxon>
        <taxon>Bacillota</taxon>
        <taxon>Clostridia</taxon>
        <taxon>Eubacteriales</taxon>
        <taxon>Desulfitobacteriaceae</taxon>
        <taxon>Desulfosporosinus</taxon>
    </lineage>
</organism>
<evidence type="ECO:0000313" key="2">
    <source>
        <dbReference type="EMBL" id="SPF52648.1"/>
    </source>
</evidence>
<dbReference type="AlphaFoldDB" id="A0A2U3LL85"/>
<protein>
    <submittedName>
        <fullName evidence="2">Uncharacterized protein</fullName>
    </submittedName>
</protein>
<accession>A0A2U3LL85</accession>
<keyword evidence="1" id="KW-0472">Membrane</keyword>
<keyword evidence="1" id="KW-1133">Transmembrane helix</keyword>
<gene>
    <name evidence="2" type="ORF">SBF1_5980004</name>
</gene>
<proteinExistence type="predicted"/>
<evidence type="ECO:0000256" key="1">
    <source>
        <dbReference type="SAM" id="Phobius"/>
    </source>
</evidence>